<name>W1VI21_9ACTO</name>
<organism evidence="2 3">
    <name type="scientific">Actinomyces urogenitalis DORA_12</name>
    <dbReference type="NCBI Taxonomy" id="1403939"/>
    <lineage>
        <taxon>Bacteria</taxon>
        <taxon>Bacillati</taxon>
        <taxon>Actinomycetota</taxon>
        <taxon>Actinomycetes</taxon>
        <taxon>Actinomycetales</taxon>
        <taxon>Actinomycetaceae</taxon>
        <taxon>Actinomyces</taxon>
    </lineage>
</organism>
<feature type="region of interest" description="Disordered" evidence="1">
    <location>
        <begin position="1"/>
        <end position="21"/>
    </location>
</feature>
<dbReference type="Proteomes" id="UP000018852">
    <property type="component" value="Unassembled WGS sequence"/>
</dbReference>
<accession>W1VI21</accession>
<reference evidence="2 3" key="1">
    <citation type="submission" date="2013-12" db="EMBL/GenBank/DDBJ databases">
        <title>A Varibaculum cambriense genome reconstructed from a premature infant gut community with otherwise low bacterial novelty that shifts toward anaerobic metabolism during the third week of life.</title>
        <authorList>
            <person name="Brown C.T."/>
            <person name="Sharon I."/>
            <person name="Thomas B.C."/>
            <person name="Castelle C.J."/>
            <person name="Morowitz M.J."/>
            <person name="Banfield J.F."/>
        </authorList>
    </citation>
    <scope>NUCLEOTIDE SEQUENCE [LARGE SCALE GENOMIC DNA]</scope>
    <source>
        <strain evidence="3">DORA_12</strain>
    </source>
</reference>
<proteinExistence type="predicted"/>
<protein>
    <submittedName>
        <fullName evidence="2">Uncharacterized protein</fullName>
    </submittedName>
</protein>
<dbReference type="AlphaFoldDB" id="W1VI21"/>
<feature type="compositionally biased region" description="Polar residues" evidence="1">
    <location>
        <begin position="125"/>
        <end position="136"/>
    </location>
</feature>
<evidence type="ECO:0000256" key="1">
    <source>
        <dbReference type="SAM" id="MobiDB-lite"/>
    </source>
</evidence>
<comment type="caution">
    <text evidence="2">The sequence shown here is derived from an EMBL/GenBank/DDBJ whole genome shotgun (WGS) entry which is preliminary data.</text>
</comment>
<evidence type="ECO:0000313" key="2">
    <source>
        <dbReference type="EMBL" id="ETJ03699.1"/>
    </source>
</evidence>
<evidence type="ECO:0000313" key="3">
    <source>
        <dbReference type="Proteomes" id="UP000018852"/>
    </source>
</evidence>
<sequence>MTISNPFASVPSPTGGFKPSEHEGQLVIFEPKAVETDIQTNYGVSDAVRATVTILDGPGGVEEIPDALIFPKVLQSQLKPRIGEALLGRIGRGNAKPGQSAPWLVLEPTEADLRTGSAWFNQHRTPQVQTPQTSAPAATPGVPF</sequence>
<gene>
    <name evidence="2" type="ORF">Q605_AUC00802G0006</name>
</gene>
<dbReference type="EMBL" id="AZLV01000802">
    <property type="protein sequence ID" value="ETJ03699.1"/>
    <property type="molecule type" value="Genomic_DNA"/>
</dbReference>
<dbReference type="PATRIC" id="fig|1403939.3.peg.1127"/>
<feature type="region of interest" description="Disordered" evidence="1">
    <location>
        <begin position="125"/>
        <end position="144"/>
    </location>
</feature>